<evidence type="ECO:0000313" key="2">
    <source>
        <dbReference type="Proteomes" id="UP000244928"/>
    </source>
</evidence>
<dbReference type="RefSeq" id="WP_108847934.1">
    <property type="nucleotide sequence ID" value="NZ_CP015449.1"/>
</dbReference>
<dbReference type="Proteomes" id="UP000244928">
    <property type="component" value="Chromosome"/>
</dbReference>
<dbReference type="OrthoDB" id="3461157at2"/>
<reference evidence="1 2" key="1">
    <citation type="submission" date="2016-04" db="EMBL/GenBank/DDBJ databases">
        <title>Complete genome sequence of Dietzia lutea YIM 80766T, a strain isolated from desert soil in Egypt.</title>
        <authorList>
            <person name="Zhao J."/>
            <person name="Hu B."/>
            <person name="Geng S."/>
            <person name="Nie Y."/>
            <person name="Tang Y."/>
        </authorList>
    </citation>
    <scope>NUCLEOTIDE SEQUENCE [LARGE SCALE GENOMIC DNA]</scope>
    <source>
        <strain evidence="1 2">YIM 80766</strain>
    </source>
</reference>
<sequence length="432" mass="46589">MSSTPTPPPGPAARPDPLESLSHSTLARLLPDLLLIGQLVDRAGMPALLGEFGVDGMRDVAIEEWQAASPHYAKRMKEALSITGDGVAEIFKGFQLDVGAPPEFMDFRYSVSDHDNGEFWLDHCGALMDVEPMGDRLVTTMCHDIEDPTFPATALATNPLAVVEPIHRPPRSPEGRTPHCHWRVRIDPDGEPFPFPEPAIESASSRVVGFRFDPPAPRDTTGEGDRDDYAGPLLSDLVFTEFTSAALIRIIREVYLQMHLLAVGFHQSVRRRSDAEVADRLLAYQATGIAGVAAGRIRDVLGVVADAPGLAAVLDVHPLAGPTAYTGYSSEVTSDGTGLTVRWDTAADGFADDTWLPLLARDGLRPLAAAAQAVDPRWTVERVPADGSRVEAVLRMGDRPAEESEEVAVTRISTGAAFDFGPRRNALPITPV</sequence>
<accession>A0A2S1R8U9</accession>
<gene>
    <name evidence="1" type="ORF">A6035_11665</name>
</gene>
<name>A0A2S1R8U9_9ACTN</name>
<dbReference type="KEGG" id="dlu:A6035_11665"/>
<evidence type="ECO:0000313" key="1">
    <source>
        <dbReference type="EMBL" id="AWH92719.1"/>
    </source>
</evidence>
<keyword evidence="2" id="KW-1185">Reference proteome</keyword>
<organism evidence="1 2">
    <name type="scientific">Dietzia lutea</name>
    <dbReference type="NCBI Taxonomy" id="546160"/>
    <lineage>
        <taxon>Bacteria</taxon>
        <taxon>Bacillati</taxon>
        <taxon>Actinomycetota</taxon>
        <taxon>Actinomycetes</taxon>
        <taxon>Mycobacteriales</taxon>
        <taxon>Dietziaceae</taxon>
        <taxon>Dietzia</taxon>
    </lineage>
</organism>
<protein>
    <submittedName>
        <fullName evidence="1">Uncharacterized protein</fullName>
    </submittedName>
</protein>
<dbReference type="AlphaFoldDB" id="A0A2S1R8U9"/>
<dbReference type="EMBL" id="CP015449">
    <property type="protein sequence ID" value="AWH92719.1"/>
    <property type="molecule type" value="Genomic_DNA"/>
</dbReference>
<proteinExistence type="predicted"/>